<dbReference type="Gene3D" id="2.40.30.10">
    <property type="entry name" value="Translation factors"/>
    <property type="match status" value="1"/>
</dbReference>
<dbReference type="GO" id="GO:0016020">
    <property type="term" value="C:membrane"/>
    <property type="evidence" value="ECO:0007669"/>
    <property type="project" value="UniProtKB-SubCell"/>
</dbReference>
<keyword evidence="7 11" id="KW-1133">Transmembrane helix</keyword>
<evidence type="ECO:0000256" key="6">
    <source>
        <dbReference type="ARBA" id="ARBA00022857"/>
    </source>
</evidence>
<dbReference type="SUPFAM" id="SSF47473">
    <property type="entry name" value="EF-hand"/>
    <property type="match status" value="1"/>
</dbReference>
<dbReference type="InterPro" id="IPR002048">
    <property type="entry name" value="EF_hand_dom"/>
</dbReference>
<dbReference type="Pfam" id="PF08030">
    <property type="entry name" value="NAD_binding_6"/>
    <property type="match status" value="1"/>
</dbReference>
<evidence type="ECO:0000256" key="2">
    <source>
        <dbReference type="ARBA" id="ARBA00022630"/>
    </source>
</evidence>
<evidence type="ECO:0000256" key="7">
    <source>
        <dbReference type="ARBA" id="ARBA00022989"/>
    </source>
</evidence>
<dbReference type="InterPro" id="IPR050369">
    <property type="entry name" value="RBOH/FRE"/>
</dbReference>
<keyword evidence="6" id="KW-0521">NADP</keyword>
<protein>
    <recommendedName>
        <fullName evidence="16">NADPH oxidase 5</fullName>
    </recommendedName>
</protein>
<keyword evidence="2" id="KW-0285">Flavoprotein</keyword>
<dbReference type="PROSITE" id="PS51384">
    <property type="entry name" value="FAD_FR"/>
    <property type="match status" value="1"/>
</dbReference>
<dbReference type="InterPro" id="IPR017927">
    <property type="entry name" value="FAD-bd_FR_type"/>
</dbReference>
<dbReference type="InterPro" id="IPR013121">
    <property type="entry name" value="Fe_red_NAD-bd_6"/>
</dbReference>
<evidence type="ECO:0000256" key="11">
    <source>
        <dbReference type="SAM" id="Phobius"/>
    </source>
</evidence>
<reference evidence="14 15" key="1">
    <citation type="submission" date="2024-11" db="EMBL/GenBank/DDBJ databases">
        <title>Chromosome-level genome assembly of the freshwater bivalve Anodonta woodiana.</title>
        <authorList>
            <person name="Chen X."/>
        </authorList>
    </citation>
    <scope>NUCLEOTIDE SEQUENCE [LARGE SCALE GENOMIC DNA]</scope>
    <source>
        <strain evidence="14">MN2024</strain>
        <tissue evidence="14">Gills</tissue>
    </source>
</reference>
<evidence type="ECO:0000256" key="3">
    <source>
        <dbReference type="ARBA" id="ARBA00022692"/>
    </source>
</evidence>
<evidence type="ECO:0008006" key="16">
    <source>
        <dbReference type="Google" id="ProtNLM"/>
    </source>
</evidence>
<accession>A0ABD3XHU8</accession>
<dbReference type="InterPro" id="IPR039261">
    <property type="entry name" value="FNR_nucleotide-bd"/>
</dbReference>
<evidence type="ECO:0000256" key="4">
    <source>
        <dbReference type="ARBA" id="ARBA00022827"/>
    </source>
</evidence>
<keyword evidence="8" id="KW-0560">Oxidoreductase</keyword>
<dbReference type="InterPro" id="IPR013130">
    <property type="entry name" value="Fe3_Rdtase_TM_dom"/>
</dbReference>
<dbReference type="InterPro" id="IPR013112">
    <property type="entry name" value="FAD-bd_8"/>
</dbReference>
<feature type="region of interest" description="Disordered" evidence="10">
    <location>
        <begin position="233"/>
        <end position="252"/>
    </location>
</feature>
<comment type="subcellular location">
    <subcellularLocation>
        <location evidence="1">Membrane</location>
        <topology evidence="1">Multi-pass membrane protein</topology>
    </subcellularLocation>
</comment>
<gene>
    <name evidence="14" type="ORF">ACJMK2_024691</name>
</gene>
<evidence type="ECO:0000256" key="9">
    <source>
        <dbReference type="ARBA" id="ARBA00023136"/>
    </source>
</evidence>
<evidence type="ECO:0000256" key="8">
    <source>
        <dbReference type="ARBA" id="ARBA00023002"/>
    </source>
</evidence>
<dbReference type="SUPFAM" id="SSF63380">
    <property type="entry name" value="Riboflavin synthase domain-like"/>
    <property type="match status" value="1"/>
</dbReference>
<dbReference type="Gene3D" id="1.10.238.10">
    <property type="entry name" value="EF-hand"/>
    <property type="match status" value="1"/>
</dbReference>
<feature type="region of interest" description="Disordered" evidence="10">
    <location>
        <begin position="1"/>
        <end position="22"/>
    </location>
</feature>
<dbReference type="PANTHER" id="PTHR11972:SF58">
    <property type="entry name" value="NADPH OXIDASE 5"/>
    <property type="match status" value="1"/>
</dbReference>
<dbReference type="Proteomes" id="UP001634394">
    <property type="component" value="Unassembled WGS sequence"/>
</dbReference>
<dbReference type="InterPro" id="IPR018247">
    <property type="entry name" value="EF_Hand_1_Ca_BS"/>
</dbReference>
<dbReference type="PANTHER" id="PTHR11972">
    <property type="entry name" value="NADPH OXIDASE"/>
    <property type="match status" value="1"/>
</dbReference>
<evidence type="ECO:0000313" key="14">
    <source>
        <dbReference type="EMBL" id="KAL3884558.1"/>
    </source>
</evidence>
<evidence type="ECO:0000259" key="13">
    <source>
        <dbReference type="PROSITE" id="PS51384"/>
    </source>
</evidence>
<dbReference type="FunFam" id="3.40.50.80:FF:000012">
    <property type="entry name" value="NADPH oxidase, isoform B"/>
    <property type="match status" value="1"/>
</dbReference>
<dbReference type="InterPro" id="IPR017938">
    <property type="entry name" value="Riboflavin_synthase-like_b-brl"/>
</dbReference>
<proteinExistence type="predicted"/>
<evidence type="ECO:0000256" key="5">
    <source>
        <dbReference type="ARBA" id="ARBA00022837"/>
    </source>
</evidence>
<organism evidence="14 15">
    <name type="scientific">Sinanodonta woodiana</name>
    <name type="common">Chinese pond mussel</name>
    <name type="synonym">Anodonta woodiana</name>
    <dbReference type="NCBI Taxonomy" id="1069815"/>
    <lineage>
        <taxon>Eukaryota</taxon>
        <taxon>Metazoa</taxon>
        <taxon>Spiralia</taxon>
        <taxon>Lophotrochozoa</taxon>
        <taxon>Mollusca</taxon>
        <taxon>Bivalvia</taxon>
        <taxon>Autobranchia</taxon>
        <taxon>Heteroconchia</taxon>
        <taxon>Palaeoheterodonta</taxon>
        <taxon>Unionida</taxon>
        <taxon>Unionoidea</taxon>
        <taxon>Unionidae</taxon>
        <taxon>Unioninae</taxon>
        <taxon>Sinanodonta</taxon>
    </lineage>
</organism>
<feature type="transmembrane region" description="Helical" evidence="11">
    <location>
        <begin position="689"/>
        <end position="712"/>
    </location>
</feature>
<evidence type="ECO:0000313" key="15">
    <source>
        <dbReference type="Proteomes" id="UP001634394"/>
    </source>
</evidence>
<dbReference type="Gene3D" id="3.40.50.80">
    <property type="entry name" value="Nucleotide-binding domain of ferredoxin-NADP reductase (FNR) module"/>
    <property type="match status" value="1"/>
</dbReference>
<dbReference type="SFLD" id="SFLDG01168">
    <property type="entry name" value="Ferric_reductase_subgroup_(FRE"/>
    <property type="match status" value="1"/>
</dbReference>
<dbReference type="SUPFAM" id="SSF52343">
    <property type="entry name" value="Ferredoxin reductase-like, C-terminal NADP-linked domain"/>
    <property type="match status" value="1"/>
</dbReference>
<dbReference type="Pfam" id="PF01794">
    <property type="entry name" value="Ferric_reduct"/>
    <property type="match status" value="1"/>
</dbReference>
<keyword evidence="4" id="KW-0274">FAD</keyword>
<feature type="domain" description="EF-hand" evidence="12">
    <location>
        <begin position="492"/>
        <end position="527"/>
    </location>
</feature>
<comment type="caution">
    <text evidence="14">The sequence shown here is derived from an EMBL/GenBank/DDBJ whole genome shotgun (WGS) entry which is preliminary data.</text>
</comment>
<feature type="compositionally biased region" description="Polar residues" evidence="10">
    <location>
        <begin position="1"/>
        <end position="10"/>
    </location>
</feature>
<name>A0ABD3XHU8_SINWO</name>
<feature type="transmembrane region" description="Helical" evidence="11">
    <location>
        <begin position="724"/>
        <end position="741"/>
    </location>
</feature>
<dbReference type="CDD" id="cd00051">
    <property type="entry name" value="EFh"/>
    <property type="match status" value="2"/>
</dbReference>
<dbReference type="PROSITE" id="PS00018">
    <property type="entry name" value="EF_HAND_1"/>
    <property type="match status" value="3"/>
</dbReference>
<sequence length="1087" mass="122752">MDDQTASQHFGPSKTLLSLRRYQPLPKIRKVDDLHENDEKQAGYQKQLLQESDLRLGSPKLSNGSHRKQSRANTEIIEGISGKKLMSVNERNTHNVNGVENPAFVPDIIDRSGERVITVINIPGDNSEETTTNSGSSSNSSQLIVVNETNNPNANGIENPAYVPDTSDRSGETVITIVNISRHTSDKITTHSGTRSSIKPIHENEMNAQNLNGIATPAIEPDTNGISNMTNKTVVTTPGYTPSNITSQSRSGSLEMNIKTQNQSSNMDTFSEDRNKTAPMITIIEINHTTENDINVPLRPGSGNLEEETSEVTITKKDNHEQVELSAEDIRKPQGLEVAISVEDGKYLVPEVYIGPSKRRMVIKQLLNTQSSLDDANEDTNWLIWVENEFKRIAGDDGEISLDEFKSALGLMKSFFAERFFELFDQDGSGSIEMKELMDGLRMLTKGTPEMKLHFLFNVYDADGSGTIDVNELRTVLKSCMEESSLSLTEENLDKLTEALFESADEDGSGTITFEELKAELEKHPGLLENLTISAAQWLKPPEKSKKKKKDAFRYLTLPYIRNNLRKVFFFSWFVLMNMGLFILGAYNYKDSNGFVIAARGAGMCLNFTSMFVLVLMLRKCLTYLRMTIIADFLPLDQNIVFHKMCGLFIAFWTLVHTICHIGNATVLTTSTGIGTGDILFTTAAGTGYVGSSAFITGWLLDIILIVLVICSMPFVRRGGYFQVFYWTHMLYIFFWILLILHGPSFWKWFLGPGVIFVVEKISRSKLIKKARHGNTYIEEVNLLPSKVTHLVIGRPANFNFQPGDYMLLQIPAIAAHEWHPFTISSAPEMKQHIWLHVRSAGHWTNKLYEFFHSIERKQVSHDSSEDKKSTKKEGNKLTKPVKCYFDGPYGTGCREVFDTEHAVLIGAGIGVTPMASILQSVWYKYMELKQKCPKCEHSWHGQVPESMMKLNKVDFIWINRDQRSFEWFISLLAKLEMEQCEDEPSSFDHVIEMHMFMTAAAKKTDMKGIGLQMALELMHKKENKDLITGLKTKTEAGRPDWNKIFTKIRDEKKGKVKVFYCGAPFLGKTIKDTCAKFNFSFCKENF</sequence>
<dbReference type="Pfam" id="PF13202">
    <property type="entry name" value="EF-hand_5"/>
    <property type="match status" value="1"/>
</dbReference>
<keyword evidence="3 11" id="KW-0812">Transmembrane</keyword>
<dbReference type="Pfam" id="PF13499">
    <property type="entry name" value="EF-hand_7"/>
    <property type="match status" value="1"/>
</dbReference>
<dbReference type="PROSITE" id="PS50222">
    <property type="entry name" value="EF_HAND_2"/>
    <property type="match status" value="3"/>
</dbReference>
<feature type="transmembrane region" description="Helical" evidence="11">
    <location>
        <begin position="648"/>
        <end position="669"/>
    </location>
</feature>
<evidence type="ECO:0000256" key="1">
    <source>
        <dbReference type="ARBA" id="ARBA00004141"/>
    </source>
</evidence>
<dbReference type="CDD" id="cd06186">
    <property type="entry name" value="NOX_Duox_like_FAD_NADP"/>
    <property type="match status" value="1"/>
</dbReference>
<feature type="domain" description="EF-hand" evidence="12">
    <location>
        <begin position="448"/>
        <end position="483"/>
    </location>
</feature>
<keyword evidence="5" id="KW-0106">Calcium</keyword>
<dbReference type="FunFam" id="2.40.30.10:FF:000056">
    <property type="entry name" value="NADPH oxidase 5"/>
    <property type="match status" value="1"/>
</dbReference>
<feature type="transmembrane region" description="Helical" evidence="11">
    <location>
        <begin position="595"/>
        <end position="618"/>
    </location>
</feature>
<dbReference type="GO" id="GO:0016491">
    <property type="term" value="F:oxidoreductase activity"/>
    <property type="evidence" value="ECO:0007669"/>
    <property type="project" value="UniProtKB-KW"/>
</dbReference>
<feature type="region of interest" description="Disordered" evidence="10">
    <location>
        <begin position="44"/>
        <end position="73"/>
    </location>
</feature>
<dbReference type="InterPro" id="IPR011992">
    <property type="entry name" value="EF-hand-dom_pair"/>
</dbReference>
<dbReference type="SMART" id="SM00054">
    <property type="entry name" value="EFh"/>
    <property type="match status" value="4"/>
</dbReference>
<feature type="domain" description="EF-hand" evidence="12">
    <location>
        <begin position="412"/>
        <end position="447"/>
    </location>
</feature>
<dbReference type="PRINTS" id="PR00450">
    <property type="entry name" value="RECOVERIN"/>
</dbReference>
<feature type="domain" description="FAD-binding FR-type" evidence="13">
    <location>
        <begin position="760"/>
        <end position="896"/>
    </location>
</feature>
<keyword evidence="9 11" id="KW-0472">Membrane</keyword>
<evidence type="ECO:0000259" key="12">
    <source>
        <dbReference type="PROSITE" id="PS50222"/>
    </source>
</evidence>
<dbReference type="Pfam" id="PF08022">
    <property type="entry name" value="FAD_binding_8"/>
    <property type="match status" value="1"/>
</dbReference>
<dbReference type="AlphaFoldDB" id="A0ABD3XHU8"/>
<dbReference type="SFLD" id="SFLDG01169">
    <property type="entry name" value="NADPH_oxidase_subgroup_(NOX)"/>
    <property type="match status" value="1"/>
</dbReference>
<feature type="transmembrane region" description="Helical" evidence="11">
    <location>
        <begin position="568"/>
        <end position="589"/>
    </location>
</feature>
<keyword evidence="15" id="KW-1185">Reference proteome</keyword>
<evidence type="ECO:0000256" key="10">
    <source>
        <dbReference type="SAM" id="MobiDB-lite"/>
    </source>
</evidence>
<dbReference type="EMBL" id="JBJQND010000002">
    <property type="protein sequence ID" value="KAL3884558.1"/>
    <property type="molecule type" value="Genomic_DNA"/>
</dbReference>